<dbReference type="GO" id="GO:0016887">
    <property type="term" value="F:ATP hydrolysis activity"/>
    <property type="evidence" value="ECO:0007669"/>
    <property type="project" value="TreeGrafter"/>
</dbReference>
<dbReference type="GO" id="GO:0005524">
    <property type="term" value="F:ATP binding"/>
    <property type="evidence" value="ECO:0007669"/>
    <property type="project" value="TreeGrafter"/>
</dbReference>
<evidence type="ECO:0000313" key="3">
    <source>
        <dbReference type="Proteomes" id="UP000181917"/>
    </source>
</evidence>
<dbReference type="Gene3D" id="3.40.50.300">
    <property type="entry name" value="P-loop containing nucleotide triphosphate hydrolases"/>
    <property type="match status" value="1"/>
</dbReference>
<proteinExistence type="predicted"/>
<dbReference type="GO" id="GO:0051782">
    <property type="term" value="P:negative regulation of cell division"/>
    <property type="evidence" value="ECO:0007669"/>
    <property type="project" value="TreeGrafter"/>
</dbReference>
<name>A0A1H1F353_9MICC</name>
<dbReference type="EMBL" id="FNKH01000002">
    <property type="protein sequence ID" value="SDQ95387.1"/>
    <property type="molecule type" value="Genomic_DNA"/>
</dbReference>
<dbReference type="Gene3D" id="3.40.50.2300">
    <property type="match status" value="1"/>
</dbReference>
<gene>
    <name evidence="2" type="ORF">SAMN04489742_3226</name>
</gene>
<organism evidence="2 3">
    <name type="scientific">Crystallibacter crystallopoietes</name>
    <dbReference type="NCBI Taxonomy" id="37928"/>
    <lineage>
        <taxon>Bacteria</taxon>
        <taxon>Bacillati</taxon>
        <taxon>Actinomycetota</taxon>
        <taxon>Actinomycetes</taxon>
        <taxon>Micrococcales</taxon>
        <taxon>Micrococcaceae</taxon>
        <taxon>Crystallibacter</taxon>
    </lineage>
</organism>
<feature type="domain" description="AAA" evidence="1">
    <location>
        <begin position="146"/>
        <end position="280"/>
    </location>
</feature>
<evidence type="ECO:0000313" key="2">
    <source>
        <dbReference type="EMBL" id="SDQ95387.1"/>
    </source>
</evidence>
<evidence type="ECO:0000259" key="1">
    <source>
        <dbReference type="Pfam" id="PF13614"/>
    </source>
</evidence>
<dbReference type="GO" id="GO:0005829">
    <property type="term" value="C:cytosol"/>
    <property type="evidence" value="ECO:0007669"/>
    <property type="project" value="TreeGrafter"/>
</dbReference>
<sequence length="398" mass="42566">MSRFLLIGSDASFEQKLRLAVAGGLPGDVVAVSPESVMVHAEEFLSMISENRPEVIVLGPGLAVEDALRLATVVDVRFPGLSVVLVAETTPELVLQAMRSGVRDVMSPLTDIPSIRILLERAGQVFANRYRTASPGLSTPAEQGLVIGIFSPKGGVGKTTIAANLAVGLGKIAPMNVAVVDLDLQFGDISSALYLDPEHTMVDAVSNPASQDSMVLKAFLTVHPANIYALCAPKDPVSADLITADQVTHVLQQLTAQFKYVVVDTGPGLTEHTLAALEQCTDAVWVAGMDVSSVRSLRTGLDVLRKLELTPDTRHVVLNFADAKSGLSVQDIEASLAAPIDIAIPRSKALSYSANRGIPILQEDVKDHATKGLKALVERFDPQLRDKPRKLHRRTVIQ</sequence>
<dbReference type="InterPro" id="IPR025669">
    <property type="entry name" value="AAA_dom"/>
</dbReference>
<dbReference type="PANTHER" id="PTHR43384">
    <property type="entry name" value="SEPTUM SITE-DETERMINING PROTEIN MIND HOMOLOG, CHLOROPLASTIC-RELATED"/>
    <property type="match status" value="1"/>
</dbReference>
<dbReference type="AlphaFoldDB" id="A0A1H1F353"/>
<dbReference type="STRING" id="37928.SAMN04489742_3226"/>
<dbReference type="KEGG" id="acry:AC20117_01350"/>
<dbReference type="GO" id="GO:0009898">
    <property type="term" value="C:cytoplasmic side of plasma membrane"/>
    <property type="evidence" value="ECO:0007669"/>
    <property type="project" value="TreeGrafter"/>
</dbReference>
<protein>
    <submittedName>
        <fullName evidence="2">Pilus assembly protein CpaE</fullName>
    </submittedName>
</protein>
<reference evidence="2 3" key="1">
    <citation type="submission" date="2016-10" db="EMBL/GenBank/DDBJ databases">
        <authorList>
            <person name="de Groot N.N."/>
        </authorList>
    </citation>
    <scope>NUCLEOTIDE SEQUENCE [LARGE SCALE GENOMIC DNA]</scope>
    <source>
        <strain evidence="2 3">DSM 20117</strain>
    </source>
</reference>
<keyword evidence="3" id="KW-1185">Reference proteome</keyword>
<dbReference type="Proteomes" id="UP000181917">
    <property type="component" value="Unassembled WGS sequence"/>
</dbReference>
<dbReference type="Pfam" id="PF13614">
    <property type="entry name" value="AAA_31"/>
    <property type="match status" value="1"/>
</dbReference>
<dbReference type="PANTHER" id="PTHR43384:SF13">
    <property type="entry name" value="SLR0110 PROTEIN"/>
    <property type="match status" value="1"/>
</dbReference>
<dbReference type="SUPFAM" id="SSF52540">
    <property type="entry name" value="P-loop containing nucleoside triphosphate hydrolases"/>
    <property type="match status" value="1"/>
</dbReference>
<dbReference type="InterPro" id="IPR050625">
    <property type="entry name" value="ParA/MinD_ATPase"/>
</dbReference>
<accession>A0A1H1F353</accession>
<dbReference type="OrthoDB" id="3448281at2"/>
<dbReference type="InterPro" id="IPR027417">
    <property type="entry name" value="P-loop_NTPase"/>
</dbReference>
<dbReference type="RefSeq" id="WP_074701324.1">
    <property type="nucleotide sequence ID" value="NZ_CP018863.1"/>
</dbReference>